<evidence type="ECO:0000313" key="3">
    <source>
        <dbReference type="Proteomes" id="UP001066276"/>
    </source>
</evidence>
<evidence type="ECO:0000256" key="1">
    <source>
        <dbReference type="SAM" id="MobiDB-lite"/>
    </source>
</evidence>
<accession>A0AAV7P2M6</accession>
<sequence length="49" mass="4866">GSDAAGEGGPGPSCLLSPAPCTALTPPDRGPLQPPQPGERGRCLHPPPR</sequence>
<dbReference type="Proteomes" id="UP001066276">
    <property type="component" value="Chromosome 8"/>
</dbReference>
<comment type="caution">
    <text evidence="2">The sequence shown here is derived from an EMBL/GenBank/DDBJ whole genome shotgun (WGS) entry which is preliminary data.</text>
</comment>
<name>A0AAV7P2M6_PLEWA</name>
<gene>
    <name evidence="2" type="ORF">NDU88_009514</name>
</gene>
<dbReference type="AlphaFoldDB" id="A0AAV7P2M6"/>
<keyword evidence="3" id="KW-1185">Reference proteome</keyword>
<feature type="non-terminal residue" evidence="2">
    <location>
        <position position="49"/>
    </location>
</feature>
<feature type="region of interest" description="Disordered" evidence="1">
    <location>
        <begin position="1"/>
        <end position="49"/>
    </location>
</feature>
<evidence type="ECO:0000313" key="2">
    <source>
        <dbReference type="EMBL" id="KAJ1121405.1"/>
    </source>
</evidence>
<dbReference type="EMBL" id="JANPWB010000012">
    <property type="protein sequence ID" value="KAJ1121405.1"/>
    <property type="molecule type" value="Genomic_DNA"/>
</dbReference>
<proteinExistence type="predicted"/>
<feature type="non-terminal residue" evidence="2">
    <location>
        <position position="1"/>
    </location>
</feature>
<reference evidence="2" key="1">
    <citation type="journal article" date="2022" name="bioRxiv">
        <title>Sequencing and chromosome-scale assembly of the giantPleurodeles waltlgenome.</title>
        <authorList>
            <person name="Brown T."/>
            <person name="Elewa A."/>
            <person name="Iarovenko S."/>
            <person name="Subramanian E."/>
            <person name="Araus A.J."/>
            <person name="Petzold A."/>
            <person name="Susuki M."/>
            <person name="Suzuki K.-i.T."/>
            <person name="Hayashi T."/>
            <person name="Toyoda A."/>
            <person name="Oliveira C."/>
            <person name="Osipova E."/>
            <person name="Leigh N.D."/>
            <person name="Simon A."/>
            <person name="Yun M.H."/>
        </authorList>
    </citation>
    <scope>NUCLEOTIDE SEQUENCE</scope>
    <source>
        <strain evidence="2">20211129_DDA</strain>
        <tissue evidence="2">Liver</tissue>
    </source>
</reference>
<feature type="compositionally biased region" description="Gly residues" evidence="1">
    <location>
        <begin position="1"/>
        <end position="11"/>
    </location>
</feature>
<protein>
    <submittedName>
        <fullName evidence="2">Uncharacterized protein</fullName>
    </submittedName>
</protein>
<organism evidence="2 3">
    <name type="scientific">Pleurodeles waltl</name>
    <name type="common">Iberian ribbed newt</name>
    <dbReference type="NCBI Taxonomy" id="8319"/>
    <lineage>
        <taxon>Eukaryota</taxon>
        <taxon>Metazoa</taxon>
        <taxon>Chordata</taxon>
        <taxon>Craniata</taxon>
        <taxon>Vertebrata</taxon>
        <taxon>Euteleostomi</taxon>
        <taxon>Amphibia</taxon>
        <taxon>Batrachia</taxon>
        <taxon>Caudata</taxon>
        <taxon>Salamandroidea</taxon>
        <taxon>Salamandridae</taxon>
        <taxon>Pleurodelinae</taxon>
        <taxon>Pleurodeles</taxon>
    </lineage>
</organism>
<feature type="compositionally biased region" description="Pro residues" evidence="1">
    <location>
        <begin position="28"/>
        <end position="37"/>
    </location>
</feature>